<feature type="region of interest" description="Disordered" evidence="2">
    <location>
        <begin position="144"/>
        <end position="164"/>
    </location>
</feature>
<dbReference type="PANTHER" id="PTHR48029">
    <property type="entry name" value="NUCLEOLAR PROTEIN 8"/>
    <property type="match status" value="1"/>
</dbReference>
<comment type="caution">
    <text evidence="3">The sequence shown here is derived from an EMBL/GenBank/DDBJ whole genome shotgun (WGS) entry which is preliminary data.</text>
</comment>
<feature type="region of interest" description="Disordered" evidence="2">
    <location>
        <begin position="525"/>
        <end position="559"/>
    </location>
</feature>
<dbReference type="OrthoDB" id="21643at2759"/>
<evidence type="ECO:0000313" key="3">
    <source>
        <dbReference type="EMBL" id="KAF8885102.1"/>
    </source>
</evidence>
<proteinExistence type="predicted"/>
<feature type="compositionally biased region" description="Basic residues" evidence="2">
    <location>
        <begin position="536"/>
        <end position="551"/>
    </location>
</feature>
<evidence type="ECO:0000256" key="2">
    <source>
        <dbReference type="SAM" id="MobiDB-lite"/>
    </source>
</evidence>
<organism evidence="3 4">
    <name type="scientific">Gymnopilus junonius</name>
    <name type="common">Spectacular rustgill mushroom</name>
    <name type="synonym">Gymnopilus spectabilis subsp. junonius</name>
    <dbReference type="NCBI Taxonomy" id="109634"/>
    <lineage>
        <taxon>Eukaryota</taxon>
        <taxon>Fungi</taxon>
        <taxon>Dikarya</taxon>
        <taxon>Basidiomycota</taxon>
        <taxon>Agaricomycotina</taxon>
        <taxon>Agaricomycetes</taxon>
        <taxon>Agaricomycetidae</taxon>
        <taxon>Agaricales</taxon>
        <taxon>Agaricineae</taxon>
        <taxon>Hymenogastraceae</taxon>
        <taxon>Gymnopilus</taxon>
    </lineage>
</organism>
<feature type="compositionally biased region" description="Basic and acidic residues" evidence="2">
    <location>
        <begin position="525"/>
        <end position="535"/>
    </location>
</feature>
<sequence length="559" mass="61725">MSADAPITKRLIISGLTPSISAEDISRRLATFGTVKAADGFGALDGVGQPKKFGYVTLETTVGKLAKCMNLLSGSTWKGAKLRFGEAKPDFRERIALENQKAAEEPPKKKRKRHNDAVYAEEMSLVTPENAVQRPGWKVSALGRITRPDEKKKKKRVKDPDTRARRRVIDMTKYGSTHLKGIFLDLEVTVPTKRKDEVLVENEEEPISSSESEEESVLPIPEAAPRLSSPPATRISEPMSGPSKPQPRSTSPPPLQANTAPIPVQATPASLEVSSEIQREKLQSLNLLQSLFGTDEDDWAGEESVGSDIDVDELIKGDVILADGEDEPTFEVVPMEGTGGAKSKKGGKSTTNAAAEHDEDKGNEMDVDEPQPQTHPSKLKENLASAQKATLKDLFAPREEEGGFSLLGHLDPDIELDESLPFFVDEPAREPAQQKTLTAPTSLPVYIPSVPITLQTQPSQAPLVLDPKRPLFFPISFQDHTTVNKARQRDVFDVIKDNGWNWRNPAVGFFKSAAPNAEEEIKKRWEESKGDLTRDWKRRHREAGKVNRRKRGAVDEGEY</sequence>
<gene>
    <name evidence="3" type="ORF">CPB84DRAFT_1816897</name>
</gene>
<feature type="compositionally biased region" description="Acidic residues" evidence="2">
    <location>
        <begin position="199"/>
        <end position="216"/>
    </location>
</feature>
<dbReference type="InterPro" id="IPR035979">
    <property type="entry name" value="RBD_domain_sf"/>
</dbReference>
<dbReference type="AlphaFoldDB" id="A0A9P5NGH9"/>
<name>A0A9P5NGH9_GYMJU</name>
<dbReference type="Gene3D" id="3.30.70.330">
    <property type="match status" value="1"/>
</dbReference>
<feature type="region of interest" description="Disordered" evidence="2">
    <location>
        <begin position="197"/>
        <end position="273"/>
    </location>
</feature>
<evidence type="ECO:0000313" key="4">
    <source>
        <dbReference type="Proteomes" id="UP000724874"/>
    </source>
</evidence>
<dbReference type="SUPFAM" id="SSF54928">
    <property type="entry name" value="RNA-binding domain, RBD"/>
    <property type="match status" value="1"/>
</dbReference>
<feature type="region of interest" description="Disordered" evidence="2">
    <location>
        <begin position="326"/>
        <end position="384"/>
    </location>
</feature>
<evidence type="ECO:0000256" key="1">
    <source>
        <dbReference type="ARBA" id="ARBA00022884"/>
    </source>
</evidence>
<keyword evidence="4" id="KW-1185">Reference proteome</keyword>
<protein>
    <recommendedName>
        <fullName evidence="5">RRM domain-containing protein</fullName>
    </recommendedName>
</protein>
<feature type="compositionally biased region" description="Basic and acidic residues" evidence="2">
    <location>
        <begin position="355"/>
        <end position="364"/>
    </location>
</feature>
<dbReference type="PANTHER" id="PTHR48029:SF1">
    <property type="entry name" value="NUCLEOLAR PROTEIN 8"/>
    <property type="match status" value="1"/>
</dbReference>
<keyword evidence="1" id="KW-0694">RNA-binding</keyword>
<evidence type="ECO:0008006" key="5">
    <source>
        <dbReference type="Google" id="ProtNLM"/>
    </source>
</evidence>
<dbReference type="GO" id="GO:0003723">
    <property type="term" value="F:RNA binding"/>
    <property type="evidence" value="ECO:0007669"/>
    <property type="project" value="UniProtKB-KW"/>
</dbReference>
<dbReference type="InterPro" id="IPR012677">
    <property type="entry name" value="Nucleotide-bd_a/b_plait_sf"/>
</dbReference>
<accession>A0A9P5NGH9</accession>
<reference evidence="3" key="1">
    <citation type="submission" date="2020-11" db="EMBL/GenBank/DDBJ databases">
        <authorList>
            <consortium name="DOE Joint Genome Institute"/>
            <person name="Ahrendt S."/>
            <person name="Riley R."/>
            <person name="Andreopoulos W."/>
            <person name="LaButti K."/>
            <person name="Pangilinan J."/>
            <person name="Ruiz-duenas F.J."/>
            <person name="Barrasa J.M."/>
            <person name="Sanchez-Garcia M."/>
            <person name="Camarero S."/>
            <person name="Miyauchi S."/>
            <person name="Serrano A."/>
            <person name="Linde D."/>
            <person name="Babiker R."/>
            <person name="Drula E."/>
            <person name="Ayuso-Fernandez I."/>
            <person name="Pacheco R."/>
            <person name="Padilla G."/>
            <person name="Ferreira P."/>
            <person name="Barriuso J."/>
            <person name="Kellner H."/>
            <person name="Castanera R."/>
            <person name="Alfaro M."/>
            <person name="Ramirez L."/>
            <person name="Pisabarro A.G."/>
            <person name="Kuo A."/>
            <person name="Tritt A."/>
            <person name="Lipzen A."/>
            <person name="He G."/>
            <person name="Yan M."/>
            <person name="Ng V."/>
            <person name="Cullen D."/>
            <person name="Martin F."/>
            <person name="Rosso M.-N."/>
            <person name="Henrissat B."/>
            <person name="Hibbett D."/>
            <person name="Martinez A.T."/>
            <person name="Grigoriev I.V."/>
        </authorList>
    </citation>
    <scope>NUCLEOTIDE SEQUENCE</scope>
    <source>
        <strain evidence="3">AH 44721</strain>
    </source>
</reference>
<dbReference type="Proteomes" id="UP000724874">
    <property type="component" value="Unassembled WGS sequence"/>
</dbReference>
<dbReference type="EMBL" id="JADNYJ010000104">
    <property type="protein sequence ID" value="KAF8885102.1"/>
    <property type="molecule type" value="Genomic_DNA"/>
</dbReference>